<protein>
    <recommendedName>
        <fullName evidence="3">chitinase</fullName>
        <ecNumber evidence="3">3.2.1.14</ecNumber>
    </recommendedName>
</protein>
<evidence type="ECO:0000256" key="6">
    <source>
        <dbReference type="ARBA" id="ARBA00022801"/>
    </source>
</evidence>
<dbReference type="Pfam" id="PF03427">
    <property type="entry name" value="CBM_19"/>
    <property type="match status" value="1"/>
</dbReference>
<evidence type="ECO:0000256" key="15">
    <source>
        <dbReference type="SAM" id="SignalP"/>
    </source>
</evidence>
<comment type="caution">
    <text evidence="17">The sequence shown here is derived from an EMBL/GenBank/DDBJ whole genome shotgun (WGS) entry which is preliminary data.</text>
</comment>
<keyword evidence="7" id="KW-0146">Chitin degradation</keyword>
<dbReference type="InterPro" id="IPR050542">
    <property type="entry name" value="Glycosyl_Hydrlase18_Chitinase"/>
</dbReference>
<keyword evidence="4" id="KW-0964">Secreted</keyword>
<feature type="signal peptide" evidence="15">
    <location>
        <begin position="1"/>
        <end position="23"/>
    </location>
</feature>
<keyword evidence="4" id="KW-0134">Cell wall</keyword>
<evidence type="ECO:0000259" key="16">
    <source>
        <dbReference type="PROSITE" id="PS51910"/>
    </source>
</evidence>
<evidence type="ECO:0000256" key="1">
    <source>
        <dbReference type="ARBA" id="ARBA00000822"/>
    </source>
</evidence>
<keyword evidence="8" id="KW-0119">Carbohydrate metabolism</keyword>
<dbReference type="GO" id="GO:0005576">
    <property type="term" value="C:extracellular region"/>
    <property type="evidence" value="ECO:0007669"/>
    <property type="project" value="TreeGrafter"/>
</dbReference>
<dbReference type="CDD" id="cd02877">
    <property type="entry name" value="GH18_hevamine_XipI_class_III"/>
    <property type="match status" value="1"/>
</dbReference>
<reference evidence="17 18" key="1">
    <citation type="submission" date="2020-01" db="EMBL/GenBank/DDBJ databases">
        <title>Draft genome sequence of Aspergillus udagawae IFM 46972.</title>
        <authorList>
            <person name="Takahashi H."/>
            <person name="Yaguchi T."/>
        </authorList>
    </citation>
    <scope>NUCLEOTIDE SEQUENCE [LARGE SCALE GENOMIC DNA]</scope>
    <source>
        <strain evidence="17 18">IFM 46972</strain>
    </source>
</reference>
<comment type="function">
    <text evidence="11">GPI-anchored chitinase involved in the degradation of chitin, a component of the cell walls of fungi and exoskeletal elements of some animals (including worms and arthropods). Required to reshape the cell wall at the sites where cell wall remodeling and/or cell wall maturation actively take place such as sites of conidia formation.</text>
</comment>
<comment type="similarity">
    <text evidence="12">Belongs to the glycosyl hydrolase 18 family. Chitinase class III subfamily.</text>
</comment>
<evidence type="ECO:0000256" key="11">
    <source>
        <dbReference type="ARBA" id="ARBA00024658"/>
    </source>
</evidence>
<dbReference type="Pfam" id="PF00704">
    <property type="entry name" value="Glyco_hydro_18"/>
    <property type="match status" value="1"/>
</dbReference>
<dbReference type="AlphaFoldDB" id="A0A8H3P1E9"/>
<dbReference type="InterPro" id="IPR005089">
    <property type="entry name" value="CBM19"/>
</dbReference>
<dbReference type="InterPro" id="IPR001579">
    <property type="entry name" value="Glyco_hydro_18_chit_AS"/>
</dbReference>
<dbReference type="InterPro" id="IPR001223">
    <property type="entry name" value="Glyco_hydro18_cat"/>
</dbReference>
<evidence type="ECO:0000256" key="9">
    <source>
        <dbReference type="ARBA" id="ARBA00023295"/>
    </source>
</evidence>
<keyword evidence="6 13" id="KW-0378">Hydrolase</keyword>
<dbReference type="PANTHER" id="PTHR45708:SF49">
    <property type="entry name" value="ENDOCHITINASE"/>
    <property type="match status" value="1"/>
</dbReference>
<dbReference type="InterPro" id="IPR017853">
    <property type="entry name" value="GH"/>
</dbReference>
<name>A0A8H3P1E9_9EURO</name>
<keyword evidence="15" id="KW-0732">Signal</keyword>
<evidence type="ECO:0000256" key="13">
    <source>
        <dbReference type="RuleBase" id="RU000489"/>
    </source>
</evidence>
<dbReference type="SUPFAM" id="SSF51445">
    <property type="entry name" value="(Trans)glycosidases"/>
    <property type="match status" value="1"/>
</dbReference>
<dbReference type="GO" id="GO:0008843">
    <property type="term" value="F:endochitinase activity"/>
    <property type="evidence" value="ECO:0007669"/>
    <property type="project" value="UniProtKB-EC"/>
</dbReference>
<dbReference type="PANTHER" id="PTHR45708">
    <property type="entry name" value="ENDOCHITINASE"/>
    <property type="match status" value="1"/>
</dbReference>
<evidence type="ECO:0000256" key="10">
    <source>
        <dbReference type="ARBA" id="ARBA00023326"/>
    </source>
</evidence>
<proteinExistence type="inferred from homology"/>
<sequence>MIMTLYKLGLWTSLLATFHTASAKLNLNSQSNIAIYWGQNSHGASTGLAAQQRLSYYCQNADFDVYQLAFVTRISGTGGVPEVNFANAGDNCTTFAGTNLLSCPQIEYSPIILQQVRVQQLTTNREDIPICQSLGKTILLSLGGATYTEGGFTSDSAAIAGANTIWQTFGPPTNASTLRPFGKATVDGFDFDFESTVSNMPTFANQLRSLFQSDPSRQYYLTAAPQCPYPDAADGPMLNGAVSFDAIWIQFYNNYCGLQAYVPGSASQNNFNFATWDTWAKTVSLNKNVKVFLGVPGSSTAAGSGYVSVDTLAGIISYVKGFSSFGGVMAWDASQVMANSGFLQGVRAALGSGSGSTTTVSSTSTTTSTSTPTTTTTTSSTTSVPTTLTTVTSTTTTTSTSTSTTATPTGSCPTAGASCSAGASGCNGASFALCDNGKWVLQSCAAGLVCIQGGGSVYCGYPADKAAGSC</sequence>
<comment type="subcellular location">
    <subcellularLocation>
        <location evidence="2">Secreted</location>
        <location evidence="2">Cell wall</location>
    </subcellularLocation>
</comment>
<evidence type="ECO:0000256" key="3">
    <source>
        <dbReference type="ARBA" id="ARBA00012729"/>
    </source>
</evidence>
<evidence type="ECO:0000256" key="14">
    <source>
        <dbReference type="SAM" id="MobiDB-lite"/>
    </source>
</evidence>
<feature type="compositionally biased region" description="Low complexity" evidence="14">
    <location>
        <begin position="355"/>
        <end position="412"/>
    </location>
</feature>
<dbReference type="GO" id="GO:0008061">
    <property type="term" value="F:chitin binding"/>
    <property type="evidence" value="ECO:0007669"/>
    <property type="project" value="UniProtKB-KW"/>
</dbReference>
<keyword evidence="5" id="KW-0147">Chitin-binding</keyword>
<dbReference type="Proteomes" id="UP000465221">
    <property type="component" value="Unassembled WGS sequence"/>
</dbReference>
<dbReference type="Gene3D" id="3.20.20.80">
    <property type="entry name" value="Glycosidases"/>
    <property type="match status" value="1"/>
</dbReference>
<dbReference type="GO" id="GO:0000272">
    <property type="term" value="P:polysaccharide catabolic process"/>
    <property type="evidence" value="ECO:0007669"/>
    <property type="project" value="UniProtKB-KW"/>
</dbReference>
<dbReference type="PROSITE" id="PS01095">
    <property type="entry name" value="GH18_1"/>
    <property type="match status" value="1"/>
</dbReference>
<accession>A0A8H3P1E9</accession>
<evidence type="ECO:0000313" key="18">
    <source>
        <dbReference type="Proteomes" id="UP000465221"/>
    </source>
</evidence>
<keyword evidence="10" id="KW-0624">Polysaccharide degradation</keyword>
<evidence type="ECO:0000256" key="2">
    <source>
        <dbReference type="ARBA" id="ARBA00004191"/>
    </source>
</evidence>
<evidence type="ECO:0000256" key="4">
    <source>
        <dbReference type="ARBA" id="ARBA00022512"/>
    </source>
</evidence>
<dbReference type="PROSITE" id="PS51910">
    <property type="entry name" value="GH18_2"/>
    <property type="match status" value="1"/>
</dbReference>
<evidence type="ECO:0000256" key="12">
    <source>
        <dbReference type="ARBA" id="ARBA00025727"/>
    </source>
</evidence>
<comment type="catalytic activity">
    <reaction evidence="1">
        <text>Random endo-hydrolysis of N-acetyl-beta-D-glucosaminide (1-&gt;4)-beta-linkages in chitin and chitodextrins.</text>
        <dbReference type="EC" id="3.2.1.14"/>
    </reaction>
</comment>
<organism evidence="17 18">
    <name type="scientific">Aspergillus udagawae</name>
    <dbReference type="NCBI Taxonomy" id="91492"/>
    <lineage>
        <taxon>Eukaryota</taxon>
        <taxon>Fungi</taxon>
        <taxon>Dikarya</taxon>
        <taxon>Ascomycota</taxon>
        <taxon>Pezizomycotina</taxon>
        <taxon>Eurotiomycetes</taxon>
        <taxon>Eurotiomycetidae</taxon>
        <taxon>Eurotiales</taxon>
        <taxon>Aspergillaceae</taxon>
        <taxon>Aspergillus</taxon>
        <taxon>Aspergillus subgen. Fumigati</taxon>
    </lineage>
</organism>
<feature type="chain" id="PRO_5034591942" description="chitinase" evidence="15">
    <location>
        <begin position="24"/>
        <end position="470"/>
    </location>
</feature>
<gene>
    <name evidence="17" type="ORF">IFM46972_07210</name>
</gene>
<keyword evidence="9 13" id="KW-0326">Glycosidase</keyword>
<dbReference type="FunFam" id="3.20.20.80:FF:000145">
    <property type="entry name" value="Class III chitinase, putative"/>
    <property type="match status" value="1"/>
</dbReference>
<dbReference type="GO" id="GO:0006032">
    <property type="term" value="P:chitin catabolic process"/>
    <property type="evidence" value="ECO:0007669"/>
    <property type="project" value="UniProtKB-KW"/>
</dbReference>
<evidence type="ECO:0000256" key="7">
    <source>
        <dbReference type="ARBA" id="ARBA00023024"/>
    </source>
</evidence>
<feature type="domain" description="GH18" evidence="16">
    <location>
        <begin position="31"/>
        <end position="353"/>
    </location>
</feature>
<evidence type="ECO:0000256" key="5">
    <source>
        <dbReference type="ARBA" id="ARBA00022669"/>
    </source>
</evidence>
<dbReference type="EMBL" id="BLKC01000053">
    <property type="protein sequence ID" value="GFF43436.1"/>
    <property type="molecule type" value="Genomic_DNA"/>
</dbReference>
<dbReference type="EC" id="3.2.1.14" evidence="3"/>
<feature type="region of interest" description="Disordered" evidence="14">
    <location>
        <begin position="353"/>
        <end position="412"/>
    </location>
</feature>
<evidence type="ECO:0000313" key="17">
    <source>
        <dbReference type="EMBL" id="GFF43436.1"/>
    </source>
</evidence>
<evidence type="ECO:0000256" key="8">
    <source>
        <dbReference type="ARBA" id="ARBA00023277"/>
    </source>
</evidence>
<dbReference type="InterPro" id="IPR045321">
    <property type="entry name" value="Cts1-like"/>
</dbReference>